<feature type="region of interest" description="Disordered" evidence="1">
    <location>
        <begin position="1"/>
        <end position="21"/>
    </location>
</feature>
<proteinExistence type="predicted"/>
<reference evidence="2 3" key="1">
    <citation type="journal article" date="2018" name="Cell">
        <title>The Chara Genome: Secondary Complexity and Implications for Plant Terrestrialization.</title>
        <authorList>
            <person name="Nishiyama T."/>
            <person name="Sakayama H."/>
            <person name="Vries J.D."/>
            <person name="Buschmann H."/>
            <person name="Saint-Marcoux D."/>
            <person name="Ullrich K.K."/>
            <person name="Haas F.B."/>
            <person name="Vanderstraeten L."/>
            <person name="Becker D."/>
            <person name="Lang D."/>
            <person name="Vosolsobe S."/>
            <person name="Rombauts S."/>
            <person name="Wilhelmsson P.K.I."/>
            <person name="Janitza P."/>
            <person name="Kern R."/>
            <person name="Heyl A."/>
            <person name="Rumpler F."/>
            <person name="Villalobos L.I.A.C."/>
            <person name="Clay J.M."/>
            <person name="Skokan R."/>
            <person name="Toyoda A."/>
            <person name="Suzuki Y."/>
            <person name="Kagoshima H."/>
            <person name="Schijlen E."/>
            <person name="Tajeshwar N."/>
            <person name="Catarino B."/>
            <person name="Hetherington A.J."/>
            <person name="Saltykova A."/>
            <person name="Bonnot C."/>
            <person name="Breuninger H."/>
            <person name="Symeonidi A."/>
            <person name="Radhakrishnan G.V."/>
            <person name="Van Nieuwerburgh F."/>
            <person name="Deforce D."/>
            <person name="Chang C."/>
            <person name="Karol K.G."/>
            <person name="Hedrich R."/>
            <person name="Ulvskov P."/>
            <person name="Glockner G."/>
            <person name="Delwiche C.F."/>
            <person name="Petrasek J."/>
            <person name="Van de Peer Y."/>
            <person name="Friml J."/>
            <person name="Beilby M."/>
            <person name="Dolan L."/>
            <person name="Kohara Y."/>
            <person name="Sugano S."/>
            <person name="Fujiyama A."/>
            <person name="Delaux P.-M."/>
            <person name="Quint M."/>
            <person name="TheiBen G."/>
            <person name="Hagemann M."/>
            <person name="Harholt J."/>
            <person name="Dunand C."/>
            <person name="Zachgo S."/>
            <person name="Langdale J."/>
            <person name="Maumus F."/>
            <person name="Straeten D.V.D."/>
            <person name="Gould S.B."/>
            <person name="Rensing S.A."/>
        </authorList>
    </citation>
    <scope>NUCLEOTIDE SEQUENCE [LARGE SCALE GENOMIC DNA]</scope>
    <source>
        <strain evidence="2 3">S276</strain>
    </source>
</reference>
<keyword evidence="3" id="KW-1185">Reference proteome</keyword>
<accession>A0A388LYW1</accession>
<evidence type="ECO:0008006" key="4">
    <source>
        <dbReference type="Google" id="ProtNLM"/>
    </source>
</evidence>
<evidence type="ECO:0000256" key="1">
    <source>
        <dbReference type="SAM" id="MobiDB-lite"/>
    </source>
</evidence>
<protein>
    <recommendedName>
        <fullName evidence="4">No apical meristem-associated C-terminal domain-containing protein</fullName>
    </recommendedName>
</protein>
<feature type="region of interest" description="Disordered" evidence="1">
    <location>
        <begin position="250"/>
        <end position="296"/>
    </location>
</feature>
<gene>
    <name evidence="2" type="ORF">CBR_g45501</name>
</gene>
<dbReference type="Proteomes" id="UP000265515">
    <property type="component" value="Unassembled WGS sequence"/>
</dbReference>
<dbReference type="Gramene" id="GBG87443">
    <property type="protein sequence ID" value="GBG87443"/>
    <property type="gene ID" value="CBR_g45501"/>
</dbReference>
<dbReference type="EMBL" id="BFEA01000613">
    <property type="protein sequence ID" value="GBG87443.1"/>
    <property type="molecule type" value="Genomic_DNA"/>
</dbReference>
<comment type="caution">
    <text evidence="2">The sequence shown here is derived from an EMBL/GenBank/DDBJ whole genome shotgun (WGS) entry which is preliminary data.</text>
</comment>
<sequence length="353" mass="38070">MTNGRQASMTAGASNRQRTAGSVAKQVYDPMLYAHLPSHEIPLPTSDDEGEDVRSPTVPLGSGSTQDWAATQSYGGRRAETPWSYTSVTSMLNEGLCDNDGNAVVDLSFQLSSSSGAAATHTRIINPHTYRDCAEQTMVGPCGPRDVGLLQTLREGGRNRYAIITCVVKRIRDFAGTAATGGHVRGRFQHLSDRKDYFKLASSARRSEGFNFVMDQSVYDEMEAMTKGNHTIHPKNLEDTGAPRGVQMLAGAGAGGESMGSKEGGEPVDEEQGPTKDSTFSARSVGGSGKRKNMRQQTFEAVAEVMDKHGTLMACTMDSASKRQCSMILRQCEILESEVEVQRKHYAAAAEAS</sequence>
<organism evidence="2 3">
    <name type="scientific">Chara braunii</name>
    <name type="common">Braun's stonewort</name>
    <dbReference type="NCBI Taxonomy" id="69332"/>
    <lineage>
        <taxon>Eukaryota</taxon>
        <taxon>Viridiplantae</taxon>
        <taxon>Streptophyta</taxon>
        <taxon>Charophyceae</taxon>
        <taxon>Charales</taxon>
        <taxon>Characeae</taxon>
        <taxon>Chara</taxon>
    </lineage>
</organism>
<dbReference type="AlphaFoldDB" id="A0A388LYW1"/>
<evidence type="ECO:0000313" key="3">
    <source>
        <dbReference type="Proteomes" id="UP000265515"/>
    </source>
</evidence>
<feature type="region of interest" description="Disordered" evidence="1">
    <location>
        <begin position="38"/>
        <end position="75"/>
    </location>
</feature>
<name>A0A388LYW1_CHABU</name>
<evidence type="ECO:0000313" key="2">
    <source>
        <dbReference type="EMBL" id="GBG87443.1"/>
    </source>
</evidence>
<feature type="compositionally biased region" description="Polar residues" evidence="1">
    <location>
        <begin position="62"/>
        <end position="74"/>
    </location>
</feature>
<feature type="compositionally biased region" description="Polar residues" evidence="1">
    <location>
        <begin position="1"/>
        <end position="20"/>
    </location>
</feature>